<dbReference type="FunFam" id="3.40.50.150:FF:000023">
    <property type="entry name" value="Ribosomal RNA small subunit methyltransferase A"/>
    <property type="match status" value="1"/>
</dbReference>
<feature type="binding site" evidence="7 8">
    <location>
        <position position="38"/>
    </location>
    <ligand>
        <name>S-adenosyl-L-methionine</name>
        <dbReference type="ChEBI" id="CHEBI:59789"/>
    </ligand>
</feature>
<evidence type="ECO:0000256" key="4">
    <source>
        <dbReference type="ARBA" id="ARBA00022679"/>
    </source>
</evidence>
<dbReference type="EMBL" id="CP009245">
    <property type="protein sequence ID" value="APT84366.1"/>
    <property type="molecule type" value="Genomic_DNA"/>
</dbReference>
<dbReference type="Pfam" id="PF00398">
    <property type="entry name" value="RrnaAD"/>
    <property type="match status" value="1"/>
</dbReference>
<dbReference type="Proteomes" id="UP000185478">
    <property type="component" value="Chromosome"/>
</dbReference>
<evidence type="ECO:0000256" key="1">
    <source>
        <dbReference type="ARBA" id="ARBA00022490"/>
    </source>
</evidence>
<reference evidence="10 11" key="1">
    <citation type="submission" date="2014-08" db="EMBL/GenBank/DDBJ databases">
        <title>Complete genome sequence of Corynebacterium aquilae S-613T(T) (=DSM 44791(T)), isolated from the choana of a healthy golden eagle.</title>
        <authorList>
            <person name="Ruckert C."/>
            <person name="Albersmeier A."/>
            <person name="Winkler A."/>
            <person name="Kalinowski J."/>
        </authorList>
    </citation>
    <scope>NUCLEOTIDE SEQUENCE [LARGE SCALE GENOMIC DNA]</scope>
    <source>
        <strain evidence="10 11">S-613</strain>
    </source>
</reference>
<dbReference type="CDD" id="cd02440">
    <property type="entry name" value="AdoMet_MTases"/>
    <property type="match status" value="1"/>
</dbReference>
<feature type="binding site" evidence="7 8">
    <location>
        <position position="63"/>
    </location>
    <ligand>
        <name>S-adenosyl-L-methionine</name>
        <dbReference type="ChEBI" id="CHEBI:59789"/>
    </ligand>
</feature>
<dbReference type="HAMAP" id="MF_00607">
    <property type="entry name" value="16SrRNA_methyltr_A"/>
    <property type="match status" value="1"/>
</dbReference>
<keyword evidence="3 7" id="KW-0489">Methyltransferase</keyword>
<name>A0A1L7CEV0_9CORY</name>
<comment type="similarity">
    <text evidence="7">Belongs to the class I-like SAM-binding methyltransferase superfamily. rRNA adenine N(6)-methyltransferase family. RsmA subfamily.</text>
</comment>
<sequence>MVAKDNTQPAKLLGPQQIRELAGTLGVVPTKKLGQNFVHDPNTVRMIVDQAGVTADDHVLEIGPGLGSLTLALLDTAKDTTVCEIDARLAAQLPTTVETFAPDHADKLTVIHSDGMKLNHALLEDAGAPLPTALVANLPYNVSVPLLLHLLEEFPSIRKVLVMVQLEVAERLAATPGNKVYGVPSVKARFYGDVRLANTIGKNVFWPAPNVNSGLVRIDCFGEDNPAEWSREQAREVFPLIDAAFAQRRKTLRAALSGHYGGGANAERALKAAGIAPNERGEKLHVADFVRLAQVGTP</sequence>
<dbReference type="RefSeq" id="WP_075725379.1">
    <property type="nucleotide sequence ID" value="NZ_CP009245.1"/>
</dbReference>
<keyword evidence="5 7" id="KW-0949">S-adenosyl-L-methionine</keyword>
<dbReference type="SMART" id="SM00650">
    <property type="entry name" value="rADc"/>
    <property type="match status" value="1"/>
</dbReference>
<accession>A0A1L7CEV0</accession>
<comment type="subcellular location">
    <subcellularLocation>
        <location evidence="7">Cytoplasm</location>
    </subcellularLocation>
</comment>
<dbReference type="GO" id="GO:0005829">
    <property type="term" value="C:cytosol"/>
    <property type="evidence" value="ECO:0007669"/>
    <property type="project" value="TreeGrafter"/>
</dbReference>
<dbReference type="InterPro" id="IPR023165">
    <property type="entry name" value="rRNA_Ade_diMease-like_C"/>
</dbReference>
<dbReference type="Gene3D" id="3.40.50.150">
    <property type="entry name" value="Vaccinia Virus protein VP39"/>
    <property type="match status" value="1"/>
</dbReference>
<dbReference type="STRING" id="1431546.CAQU_03970"/>
<feature type="binding site" evidence="7 8">
    <location>
        <position position="137"/>
    </location>
    <ligand>
        <name>S-adenosyl-L-methionine</name>
        <dbReference type="ChEBI" id="CHEBI:59789"/>
    </ligand>
</feature>
<evidence type="ECO:0000256" key="6">
    <source>
        <dbReference type="ARBA" id="ARBA00022884"/>
    </source>
</evidence>
<dbReference type="InterPro" id="IPR020598">
    <property type="entry name" value="rRNA_Ade_methylase_Trfase_N"/>
</dbReference>
<dbReference type="GO" id="GO:0052908">
    <property type="term" value="F:16S rRNA (adenine(1518)-N(6)/adenine(1519)-N(6))-dimethyltransferase activity"/>
    <property type="evidence" value="ECO:0007669"/>
    <property type="project" value="UniProtKB-EC"/>
</dbReference>
<dbReference type="AlphaFoldDB" id="A0A1L7CEV0"/>
<keyword evidence="6 7" id="KW-0694">RNA-binding</keyword>
<dbReference type="PROSITE" id="PS51689">
    <property type="entry name" value="SAM_RNA_A_N6_MT"/>
    <property type="match status" value="1"/>
</dbReference>
<keyword evidence="11" id="KW-1185">Reference proteome</keyword>
<dbReference type="PANTHER" id="PTHR11727">
    <property type="entry name" value="DIMETHYLADENOSINE TRANSFERASE"/>
    <property type="match status" value="1"/>
</dbReference>
<feature type="binding site" evidence="7 8">
    <location>
        <position position="114"/>
    </location>
    <ligand>
        <name>S-adenosyl-L-methionine</name>
        <dbReference type="ChEBI" id="CHEBI:59789"/>
    </ligand>
</feature>
<keyword evidence="4 7" id="KW-0808">Transferase</keyword>
<dbReference type="GO" id="GO:0003723">
    <property type="term" value="F:RNA binding"/>
    <property type="evidence" value="ECO:0007669"/>
    <property type="project" value="UniProtKB-UniRule"/>
</dbReference>
<dbReference type="SUPFAM" id="SSF53335">
    <property type="entry name" value="S-adenosyl-L-methionine-dependent methyltransferases"/>
    <property type="match status" value="1"/>
</dbReference>
<keyword evidence="2 7" id="KW-0698">rRNA processing</keyword>
<dbReference type="OrthoDB" id="9814755at2"/>
<comment type="function">
    <text evidence="7">Specifically dimethylates two adjacent adenosines (A1518 and A1519) in the loop of a conserved hairpin near the 3'-end of 16S rRNA in the 30S particle. May play a critical role in biogenesis of 30S subunits.</text>
</comment>
<evidence type="ECO:0000256" key="7">
    <source>
        <dbReference type="HAMAP-Rule" id="MF_00607"/>
    </source>
</evidence>
<protein>
    <recommendedName>
        <fullName evidence="7">Ribosomal RNA small subunit methyltransferase A</fullName>
        <ecNumber evidence="7">2.1.1.182</ecNumber>
    </recommendedName>
    <alternativeName>
        <fullName evidence="7">16S rRNA (adenine(1518)-N(6)/adenine(1519)-N(6))-dimethyltransferase</fullName>
    </alternativeName>
    <alternativeName>
        <fullName evidence="7">16S rRNA dimethyladenosine transferase</fullName>
    </alternativeName>
    <alternativeName>
        <fullName evidence="7">16S rRNA dimethylase</fullName>
    </alternativeName>
    <alternativeName>
        <fullName evidence="7">S-adenosylmethionine-6-N', N'-adenosyl(rRNA) dimethyltransferase</fullName>
    </alternativeName>
</protein>
<evidence type="ECO:0000313" key="10">
    <source>
        <dbReference type="EMBL" id="APT84366.1"/>
    </source>
</evidence>
<dbReference type="PANTHER" id="PTHR11727:SF7">
    <property type="entry name" value="DIMETHYLADENOSINE TRANSFERASE-RELATED"/>
    <property type="match status" value="1"/>
</dbReference>
<feature type="domain" description="Ribosomal RNA adenine methylase transferase N-terminal" evidence="9">
    <location>
        <begin position="43"/>
        <end position="222"/>
    </location>
</feature>
<keyword evidence="1 7" id="KW-0963">Cytoplasm</keyword>
<evidence type="ECO:0000256" key="2">
    <source>
        <dbReference type="ARBA" id="ARBA00022552"/>
    </source>
</evidence>
<evidence type="ECO:0000256" key="8">
    <source>
        <dbReference type="PROSITE-ProRule" id="PRU01026"/>
    </source>
</evidence>
<feature type="binding site" evidence="7 8">
    <location>
        <position position="84"/>
    </location>
    <ligand>
        <name>S-adenosyl-L-methionine</name>
        <dbReference type="ChEBI" id="CHEBI:59789"/>
    </ligand>
</feature>
<evidence type="ECO:0000313" key="11">
    <source>
        <dbReference type="Proteomes" id="UP000185478"/>
    </source>
</evidence>
<evidence type="ECO:0000256" key="3">
    <source>
        <dbReference type="ARBA" id="ARBA00022603"/>
    </source>
</evidence>
<dbReference type="InterPro" id="IPR011530">
    <property type="entry name" value="rRNA_adenine_dimethylase"/>
</dbReference>
<gene>
    <name evidence="7" type="primary">rsmA</name>
    <name evidence="7" type="synonym">ksgA</name>
    <name evidence="10" type="ORF">CAQU_03970</name>
</gene>
<dbReference type="KEGG" id="caqu:CAQU_03970"/>
<evidence type="ECO:0000259" key="9">
    <source>
        <dbReference type="SMART" id="SM00650"/>
    </source>
</evidence>
<dbReference type="NCBIfam" id="TIGR00755">
    <property type="entry name" value="ksgA"/>
    <property type="match status" value="1"/>
</dbReference>
<organism evidence="10 11">
    <name type="scientific">Corynebacterium aquilae DSM 44791</name>
    <dbReference type="NCBI Taxonomy" id="1431546"/>
    <lineage>
        <taxon>Bacteria</taxon>
        <taxon>Bacillati</taxon>
        <taxon>Actinomycetota</taxon>
        <taxon>Actinomycetes</taxon>
        <taxon>Mycobacteriales</taxon>
        <taxon>Corynebacteriaceae</taxon>
        <taxon>Corynebacterium</taxon>
    </lineage>
</organism>
<dbReference type="EC" id="2.1.1.182" evidence="7"/>
<comment type="catalytic activity">
    <reaction evidence="7">
        <text>adenosine(1518)/adenosine(1519) in 16S rRNA + 4 S-adenosyl-L-methionine = N(6)-dimethyladenosine(1518)/N(6)-dimethyladenosine(1519) in 16S rRNA + 4 S-adenosyl-L-homocysteine + 4 H(+)</text>
        <dbReference type="Rhea" id="RHEA:19609"/>
        <dbReference type="Rhea" id="RHEA-COMP:10232"/>
        <dbReference type="Rhea" id="RHEA-COMP:10233"/>
        <dbReference type="ChEBI" id="CHEBI:15378"/>
        <dbReference type="ChEBI" id="CHEBI:57856"/>
        <dbReference type="ChEBI" id="CHEBI:59789"/>
        <dbReference type="ChEBI" id="CHEBI:74411"/>
        <dbReference type="ChEBI" id="CHEBI:74493"/>
        <dbReference type="EC" id="2.1.1.182"/>
    </reaction>
</comment>
<feature type="binding site" evidence="7 8">
    <location>
        <position position="36"/>
    </location>
    <ligand>
        <name>S-adenosyl-L-methionine</name>
        <dbReference type="ChEBI" id="CHEBI:59789"/>
    </ligand>
</feature>
<dbReference type="InterPro" id="IPR001737">
    <property type="entry name" value="KsgA/Erm"/>
</dbReference>
<dbReference type="Gene3D" id="1.10.8.100">
    <property type="entry name" value="Ribosomal RNA adenine dimethylase-like, domain 2"/>
    <property type="match status" value="1"/>
</dbReference>
<dbReference type="InterPro" id="IPR029063">
    <property type="entry name" value="SAM-dependent_MTases_sf"/>
</dbReference>
<evidence type="ECO:0000256" key="5">
    <source>
        <dbReference type="ARBA" id="ARBA00022691"/>
    </source>
</evidence>
<proteinExistence type="inferred from homology"/>